<dbReference type="InterPro" id="IPR000086">
    <property type="entry name" value="NUDIX_hydrolase_dom"/>
</dbReference>
<evidence type="ECO:0000256" key="6">
    <source>
        <dbReference type="ARBA" id="ARBA00022801"/>
    </source>
</evidence>
<evidence type="ECO:0000256" key="2">
    <source>
        <dbReference type="ARBA" id="ARBA00001947"/>
    </source>
</evidence>
<dbReference type="EC" id="3.6.1.22" evidence="4"/>
<evidence type="ECO:0000256" key="8">
    <source>
        <dbReference type="ARBA" id="ARBA00023027"/>
    </source>
</evidence>
<dbReference type="AlphaFoldDB" id="A0A9D1NN77"/>
<evidence type="ECO:0000256" key="7">
    <source>
        <dbReference type="ARBA" id="ARBA00022842"/>
    </source>
</evidence>
<comment type="caution">
    <text evidence="11">The sequence shown here is derived from an EMBL/GenBank/DDBJ whole genome shotgun (WGS) entry which is preliminary data.</text>
</comment>
<dbReference type="Gene3D" id="3.90.79.10">
    <property type="entry name" value="Nucleoside Triphosphate Pyrophosphohydrolase"/>
    <property type="match status" value="1"/>
</dbReference>
<evidence type="ECO:0000256" key="3">
    <source>
        <dbReference type="ARBA" id="ARBA00009595"/>
    </source>
</evidence>
<comment type="similarity">
    <text evidence="3">Belongs to the Nudix hydrolase family. NudC subfamily.</text>
</comment>
<gene>
    <name evidence="11" type="ORF">IAC79_06465</name>
</gene>
<dbReference type="PROSITE" id="PS51462">
    <property type="entry name" value="NUDIX"/>
    <property type="match status" value="1"/>
</dbReference>
<comment type="catalytic activity">
    <reaction evidence="9">
        <text>a 5'-end NAD(+)-phospho-ribonucleoside in mRNA + H2O = a 5'-end phospho-adenosine-phospho-ribonucleoside in mRNA + beta-nicotinamide D-ribonucleotide + 2 H(+)</text>
        <dbReference type="Rhea" id="RHEA:60876"/>
        <dbReference type="Rhea" id="RHEA-COMP:15698"/>
        <dbReference type="Rhea" id="RHEA-COMP:15719"/>
        <dbReference type="ChEBI" id="CHEBI:14649"/>
        <dbReference type="ChEBI" id="CHEBI:15377"/>
        <dbReference type="ChEBI" id="CHEBI:15378"/>
        <dbReference type="ChEBI" id="CHEBI:144029"/>
        <dbReference type="ChEBI" id="CHEBI:144051"/>
    </reaction>
    <physiologicalReaction direction="left-to-right" evidence="9">
        <dbReference type="Rhea" id="RHEA:60877"/>
    </physiologicalReaction>
</comment>
<keyword evidence="8" id="KW-0520">NAD</keyword>
<evidence type="ECO:0000256" key="4">
    <source>
        <dbReference type="ARBA" id="ARBA00012381"/>
    </source>
</evidence>
<protein>
    <recommendedName>
        <fullName evidence="4">NAD(+) diphosphatase</fullName>
        <ecNumber evidence="4">3.6.1.22</ecNumber>
    </recommendedName>
</protein>
<dbReference type="Proteomes" id="UP000886845">
    <property type="component" value="Unassembled WGS sequence"/>
</dbReference>
<dbReference type="EMBL" id="DVOR01000210">
    <property type="protein sequence ID" value="HIV09737.1"/>
    <property type="molecule type" value="Genomic_DNA"/>
</dbReference>
<dbReference type="InterPro" id="IPR050241">
    <property type="entry name" value="NAD-cap_RNA_hydrolase_NudC"/>
</dbReference>
<name>A0A9D1NN77_9BACT</name>
<dbReference type="InterPro" id="IPR020084">
    <property type="entry name" value="NUDIX_hydrolase_CS"/>
</dbReference>
<dbReference type="SUPFAM" id="SSF55811">
    <property type="entry name" value="Nudix"/>
    <property type="match status" value="1"/>
</dbReference>
<evidence type="ECO:0000313" key="12">
    <source>
        <dbReference type="Proteomes" id="UP000886845"/>
    </source>
</evidence>
<comment type="cofactor">
    <cofactor evidence="2">
        <name>Zn(2+)</name>
        <dbReference type="ChEBI" id="CHEBI:29105"/>
    </cofactor>
</comment>
<dbReference type="Pfam" id="PF09297">
    <property type="entry name" value="Zn_ribbon_NUD"/>
    <property type="match status" value="1"/>
</dbReference>
<reference evidence="11" key="1">
    <citation type="submission" date="2020-10" db="EMBL/GenBank/DDBJ databases">
        <authorList>
            <person name="Gilroy R."/>
        </authorList>
    </citation>
    <scope>NUCLEOTIDE SEQUENCE</scope>
    <source>
        <strain evidence="11">35461</strain>
    </source>
</reference>
<keyword evidence="7" id="KW-0460">Magnesium</keyword>
<reference evidence="11" key="2">
    <citation type="journal article" date="2021" name="PeerJ">
        <title>Extensive microbial diversity within the chicken gut microbiome revealed by metagenomics and culture.</title>
        <authorList>
            <person name="Gilroy R."/>
            <person name="Ravi A."/>
            <person name="Getino M."/>
            <person name="Pursley I."/>
            <person name="Horton D.L."/>
            <person name="Alikhan N.F."/>
            <person name="Baker D."/>
            <person name="Gharbi K."/>
            <person name="Hall N."/>
            <person name="Watson M."/>
            <person name="Adriaenssens E.M."/>
            <person name="Foster-Nyarko E."/>
            <person name="Jarju S."/>
            <person name="Secka A."/>
            <person name="Antonio M."/>
            <person name="Oren A."/>
            <person name="Chaudhuri R.R."/>
            <person name="La Ragione R."/>
            <person name="Hildebrand F."/>
            <person name="Pallen M.J."/>
        </authorList>
    </citation>
    <scope>NUCLEOTIDE SEQUENCE</scope>
    <source>
        <strain evidence="11">35461</strain>
    </source>
</reference>
<organism evidence="11 12">
    <name type="scientific">Candidatus Spyradenecus faecavium</name>
    <dbReference type="NCBI Taxonomy" id="2840947"/>
    <lineage>
        <taxon>Bacteria</taxon>
        <taxon>Pseudomonadati</taxon>
        <taxon>Lentisphaerota</taxon>
        <taxon>Lentisphaeria</taxon>
        <taxon>Lentisphaerales</taxon>
        <taxon>Lentisphaeraceae</taxon>
        <taxon>Lentisphaeraceae incertae sedis</taxon>
        <taxon>Candidatus Spyradenecus</taxon>
    </lineage>
</organism>
<comment type="cofactor">
    <cofactor evidence="1">
        <name>Mg(2+)</name>
        <dbReference type="ChEBI" id="CHEBI:18420"/>
    </cofactor>
</comment>
<dbReference type="Gene3D" id="3.90.79.20">
    <property type="match status" value="1"/>
</dbReference>
<dbReference type="GO" id="GO:0046872">
    <property type="term" value="F:metal ion binding"/>
    <property type="evidence" value="ECO:0007669"/>
    <property type="project" value="UniProtKB-KW"/>
</dbReference>
<evidence type="ECO:0000256" key="9">
    <source>
        <dbReference type="ARBA" id="ARBA00023679"/>
    </source>
</evidence>
<accession>A0A9D1NN77</accession>
<evidence type="ECO:0000259" key="10">
    <source>
        <dbReference type="PROSITE" id="PS51462"/>
    </source>
</evidence>
<dbReference type="Pfam" id="PF00293">
    <property type="entry name" value="NUDIX"/>
    <property type="match status" value="1"/>
</dbReference>
<dbReference type="GO" id="GO:0005829">
    <property type="term" value="C:cytosol"/>
    <property type="evidence" value="ECO:0007669"/>
    <property type="project" value="TreeGrafter"/>
</dbReference>
<dbReference type="InterPro" id="IPR049734">
    <property type="entry name" value="NudC-like_C"/>
</dbReference>
<dbReference type="PROSITE" id="PS00893">
    <property type="entry name" value="NUDIX_BOX"/>
    <property type="match status" value="1"/>
</dbReference>
<sequence>MIQDVPDPVTLFPEASPGPGDHVLSLNRAGEVAFAPWTPVSTATVPLVRVGERTFFLGATPGVGPGPAQRLRALPEAGLRFGAFCALHLAKWLLTHRHCGRCAAPLARAKGCLRCPECGLEAYPDIAPAVILGLTHRGRLLVTRYADRPYKGPALVAGYCEVGETAEETCRREALEETNLKVTDVRYFASQPWGLSGTLLLGFFGEVEDPAALRLADGELSVAEWLAPDELPPPPDAAGALSLTAAMIEAFAKGAVR</sequence>
<dbReference type="GO" id="GO:0006742">
    <property type="term" value="P:NADP+ catabolic process"/>
    <property type="evidence" value="ECO:0007669"/>
    <property type="project" value="TreeGrafter"/>
</dbReference>
<evidence type="ECO:0000256" key="1">
    <source>
        <dbReference type="ARBA" id="ARBA00001946"/>
    </source>
</evidence>
<keyword evidence="6" id="KW-0378">Hydrolase</keyword>
<proteinExistence type="inferred from homology"/>
<dbReference type="InterPro" id="IPR015797">
    <property type="entry name" value="NUDIX_hydrolase-like_dom_sf"/>
</dbReference>
<evidence type="ECO:0000313" key="11">
    <source>
        <dbReference type="EMBL" id="HIV09737.1"/>
    </source>
</evidence>
<dbReference type="PANTHER" id="PTHR42904">
    <property type="entry name" value="NUDIX HYDROLASE, NUDC SUBFAMILY"/>
    <property type="match status" value="1"/>
</dbReference>
<keyword evidence="5" id="KW-0479">Metal-binding</keyword>
<dbReference type="InterPro" id="IPR015376">
    <property type="entry name" value="Znr_NADH_PPase"/>
</dbReference>
<evidence type="ECO:0000256" key="5">
    <source>
        <dbReference type="ARBA" id="ARBA00022723"/>
    </source>
</evidence>
<feature type="domain" description="Nudix hydrolase" evidence="10">
    <location>
        <begin position="124"/>
        <end position="249"/>
    </location>
</feature>
<dbReference type="CDD" id="cd03429">
    <property type="entry name" value="NUDIX_NADH_pyrophosphatase_Nudt13"/>
    <property type="match status" value="1"/>
</dbReference>
<dbReference type="GO" id="GO:0035529">
    <property type="term" value="F:NADH pyrophosphatase activity"/>
    <property type="evidence" value="ECO:0007669"/>
    <property type="project" value="TreeGrafter"/>
</dbReference>
<dbReference type="PANTHER" id="PTHR42904:SF6">
    <property type="entry name" value="NAD-CAPPED RNA HYDROLASE NUDT12"/>
    <property type="match status" value="1"/>
</dbReference>
<dbReference type="GO" id="GO:0019677">
    <property type="term" value="P:NAD+ catabolic process"/>
    <property type="evidence" value="ECO:0007669"/>
    <property type="project" value="TreeGrafter"/>
</dbReference>